<accession>A0A1A8D572</accession>
<proteinExistence type="predicted"/>
<protein>
    <submittedName>
        <fullName evidence="2">One-eyed pinhead</fullName>
    </submittedName>
</protein>
<feature type="signal peptide" evidence="1">
    <location>
        <begin position="1"/>
        <end position="22"/>
    </location>
</feature>
<dbReference type="AlphaFoldDB" id="A0A1A8D572"/>
<name>A0A1A8D572_NOTKA</name>
<reference evidence="2" key="2">
    <citation type="submission" date="2016-06" db="EMBL/GenBank/DDBJ databases">
        <title>The genome of a short-lived fish provides insights into sex chromosome evolution and the genetic control of aging.</title>
        <authorList>
            <person name="Reichwald K."/>
            <person name="Felder M."/>
            <person name="Petzold A."/>
            <person name="Koch P."/>
            <person name="Groth M."/>
            <person name="Platzer M."/>
        </authorList>
    </citation>
    <scope>NUCLEOTIDE SEQUENCE</scope>
    <source>
        <tissue evidence="2">Brain</tissue>
    </source>
</reference>
<dbReference type="EMBL" id="HADZ01022045">
    <property type="protein sequence ID" value="SBP85986.1"/>
    <property type="molecule type" value="Transcribed_RNA"/>
</dbReference>
<feature type="non-terminal residue" evidence="2">
    <location>
        <position position="1"/>
    </location>
</feature>
<keyword evidence="1" id="KW-0732">Signal</keyword>
<organism evidence="2">
    <name type="scientific">Nothobranchius kadleci</name>
    <name type="common">African annual killifish</name>
    <dbReference type="NCBI Taxonomy" id="1051664"/>
    <lineage>
        <taxon>Eukaryota</taxon>
        <taxon>Metazoa</taxon>
        <taxon>Chordata</taxon>
        <taxon>Craniata</taxon>
        <taxon>Vertebrata</taxon>
        <taxon>Euteleostomi</taxon>
        <taxon>Actinopterygii</taxon>
        <taxon>Neopterygii</taxon>
        <taxon>Teleostei</taxon>
        <taxon>Neoteleostei</taxon>
        <taxon>Acanthomorphata</taxon>
        <taxon>Ovalentaria</taxon>
        <taxon>Atherinomorphae</taxon>
        <taxon>Cyprinodontiformes</taxon>
        <taxon>Nothobranchiidae</taxon>
        <taxon>Nothobranchius</taxon>
    </lineage>
</organism>
<sequence>GRQHESARPLPVLHLLTASVSAAHPCVYLRLPHLQTTANYRQQGWRYY</sequence>
<reference evidence="2" key="1">
    <citation type="submission" date="2016-05" db="EMBL/GenBank/DDBJ databases">
        <authorList>
            <person name="Lavstsen T."/>
            <person name="Jespersen J.S."/>
        </authorList>
    </citation>
    <scope>NUCLEOTIDE SEQUENCE</scope>
    <source>
        <tissue evidence="2">Brain</tissue>
    </source>
</reference>
<feature type="chain" id="PRO_5008368218" evidence="1">
    <location>
        <begin position="23"/>
        <end position="48"/>
    </location>
</feature>
<evidence type="ECO:0000313" key="2">
    <source>
        <dbReference type="EMBL" id="SBP85986.1"/>
    </source>
</evidence>
<gene>
    <name evidence="2" type="primary">OEP</name>
</gene>
<evidence type="ECO:0000256" key="1">
    <source>
        <dbReference type="SAM" id="SignalP"/>
    </source>
</evidence>